<evidence type="ECO:0000313" key="2">
    <source>
        <dbReference type="Proteomes" id="UP000233556"/>
    </source>
</evidence>
<reference evidence="2" key="2">
    <citation type="submission" date="2017-12" db="EMBL/GenBank/DDBJ databases">
        <title>Genome sequence of the Bar-tailed Godwit (Limosa lapponica baueri).</title>
        <authorList>
            <person name="Lima N.C.B."/>
            <person name="Parody-Merino A.M."/>
            <person name="Battley P.F."/>
            <person name="Fidler A.E."/>
            <person name="Prosdocimi F."/>
        </authorList>
    </citation>
    <scope>NUCLEOTIDE SEQUENCE [LARGE SCALE GENOMIC DNA]</scope>
</reference>
<dbReference type="Proteomes" id="UP000233556">
    <property type="component" value="Unassembled WGS sequence"/>
</dbReference>
<reference evidence="2" key="1">
    <citation type="submission" date="2017-11" db="EMBL/GenBank/DDBJ databases">
        <authorList>
            <person name="Lima N.C."/>
            <person name="Parody-Merino A.M."/>
            <person name="Battley P.F."/>
            <person name="Fidler A.E."/>
            <person name="Prosdocimi F."/>
        </authorList>
    </citation>
    <scope>NUCLEOTIDE SEQUENCE [LARGE SCALE GENOMIC DNA]</scope>
</reference>
<proteinExistence type="predicted"/>
<organism evidence="1 2">
    <name type="scientific">Limosa lapponica baueri</name>
    <dbReference type="NCBI Taxonomy" id="1758121"/>
    <lineage>
        <taxon>Eukaryota</taxon>
        <taxon>Metazoa</taxon>
        <taxon>Chordata</taxon>
        <taxon>Craniata</taxon>
        <taxon>Vertebrata</taxon>
        <taxon>Euteleostomi</taxon>
        <taxon>Archelosauria</taxon>
        <taxon>Archosauria</taxon>
        <taxon>Dinosauria</taxon>
        <taxon>Saurischia</taxon>
        <taxon>Theropoda</taxon>
        <taxon>Coelurosauria</taxon>
        <taxon>Aves</taxon>
        <taxon>Neognathae</taxon>
        <taxon>Neoaves</taxon>
        <taxon>Charadriiformes</taxon>
        <taxon>Scolopacidae</taxon>
        <taxon>Limosa</taxon>
    </lineage>
</organism>
<sequence length="137" mass="15056">MITAPVVLATLFLTQARMLLAFLATWGHCWLMFSQQSTNTLRSFSTWQLQPLFPKPVALHGVGVTQVQDPTLGLVNPHTIGLSPSIQPVQIPVGSLLTLKQVDTPTQLGVICKLTEGALNPLIHIIDKDIKQNHPKY</sequence>
<dbReference type="EMBL" id="KZ506298">
    <property type="protein sequence ID" value="PKU40305.1"/>
    <property type="molecule type" value="Genomic_DNA"/>
</dbReference>
<dbReference type="AlphaFoldDB" id="A0A2I0U2S2"/>
<dbReference type="OrthoDB" id="9400281at2759"/>
<gene>
    <name evidence="1" type="ORF">llap_9394</name>
</gene>
<protein>
    <submittedName>
        <fullName evidence="1">Uncharacterized protein</fullName>
    </submittedName>
</protein>
<name>A0A2I0U2S2_LIMLA</name>
<accession>A0A2I0U2S2</accession>
<keyword evidence="2" id="KW-1185">Reference proteome</keyword>
<evidence type="ECO:0000313" key="1">
    <source>
        <dbReference type="EMBL" id="PKU40305.1"/>
    </source>
</evidence>